<dbReference type="RefSeq" id="WP_335963013.1">
    <property type="nucleotide sequence ID" value="NZ_JAXBLX010000039.1"/>
</dbReference>
<dbReference type="SUPFAM" id="SSF46894">
    <property type="entry name" value="C-terminal effector domain of the bipartite response regulators"/>
    <property type="match status" value="1"/>
</dbReference>
<sequence>MRRLSDLTEEELLEKENDWWDREDDTDQSWINEGVQLYKRLSKINQRDITYQETLAYLLLKQGEDMKLRQHAYDEAIKKFNSVVRIDPSNSRACYRLGFLYFGQEAWAKSIDSFQQSLRKKASHARNQLEQDQKIKAHHYILKATQIIANETLGKIEQIPEKELEVFGEIKILIEEIKSGRRNKEEEKPYQMIINGWEYVNLTEEDYVQQSDPFKNKAHIILNQGTIHYTTVSFNTREIQIPYNQVPFLEYIMRNPEGVSREDLIQKRFRESNDPEAALRQNIRRLRSRLQELDPMYEFIKTVTGGYCWNNELEYRMLKHSRDITSDLLLD</sequence>
<organism evidence="3 4">
    <name type="scientific">Halalkalibacter kiskunsagensis</name>
    <dbReference type="NCBI Taxonomy" id="1548599"/>
    <lineage>
        <taxon>Bacteria</taxon>
        <taxon>Bacillati</taxon>
        <taxon>Bacillota</taxon>
        <taxon>Bacilli</taxon>
        <taxon>Bacillales</taxon>
        <taxon>Bacillaceae</taxon>
        <taxon>Halalkalibacter</taxon>
    </lineage>
</organism>
<dbReference type="InterPro" id="IPR019734">
    <property type="entry name" value="TPR_rpt"/>
</dbReference>
<protein>
    <recommendedName>
        <fullName evidence="5">OmpR/PhoB-type domain-containing protein</fullName>
    </recommendedName>
</protein>
<evidence type="ECO:0000313" key="3">
    <source>
        <dbReference type="EMBL" id="MFC0469286.1"/>
    </source>
</evidence>
<dbReference type="InterPro" id="IPR011990">
    <property type="entry name" value="TPR-like_helical_dom_sf"/>
</dbReference>
<gene>
    <name evidence="3" type="ORF">ACFFHM_01710</name>
</gene>
<proteinExistence type="predicted"/>
<keyword evidence="2" id="KW-0804">Transcription</keyword>
<evidence type="ECO:0000313" key="4">
    <source>
        <dbReference type="Proteomes" id="UP001589838"/>
    </source>
</evidence>
<dbReference type="Gene3D" id="1.25.40.10">
    <property type="entry name" value="Tetratricopeptide repeat domain"/>
    <property type="match status" value="1"/>
</dbReference>
<evidence type="ECO:0000256" key="1">
    <source>
        <dbReference type="ARBA" id="ARBA00023015"/>
    </source>
</evidence>
<reference evidence="3 4" key="1">
    <citation type="submission" date="2024-09" db="EMBL/GenBank/DDBJ databases">
        <authorList>
            <person name="Sun Q."/>
            <person name="Mori K."/>
        </authorList>
    </citation>
    <scope>NUCLEOTIDE SEQUENCE [LARGE SCALE GENOMIC DNA]</scope>
    <source>
        <strain evidence="3 4">NCAIM B.02610</strain>
    </source>
</reference>
<keyword evidence="4" id="KW-1185">Reference proteome</keyword>
<dbReference type="SMART" id="SM00028">
    <property type="entry name" value="TPR"/>
    <property type="match status" value="2"/>
</dbReference>
<evidence type="ECO:0000256" key="2">
    <source>
        <dbReference type="ARBA" id="ARBA00023163"/>
    </source>
</evidence>
<evidence type="ECO:0008006" key="5">
    <source>
        <dbReference type="Google" id="ProtNLM"/>
    </source>
</evidence>
<dbReference type="InterPro" id="IPR036388">
    <property type="entry name" value="WH-like_DNA-bd_sf"/>
</dbReference>
<dbReference type="InterPro" id="IPR016032">
    <property type="entry name" value="Sig_transdc_resp-reg_C-effctor"/>
</dbReference>
<dbReference type="EMBL" id="JBHLUX010000004">
    <property type="protein sequence ID" value="MFC0469286.1"/>
    <property type="molecule type" value="Genomic_DNA"/>
</dbReference>
<comment type="caution">
    <text evidence="3">The sequence shown here is derived from an EMBL/GenBank/DDBJ whole genome shotgun (WGS) entry which is preliminary data.</text>
</comment>
<dbReference type="SUPFAM" id="SSF48452">
    <property type="entry name" value="TPR-like"/>
    <property type="match status" value="1"/>
</dbReference>
<accession>A0ABV6K7K2</accession>
<name>A0ABV6K7K2_9BACI</name>
<dbReference type="Gene3D" id="1.10.10.10">
    <property type="entry name" value="Winged helix-like DNA-binding domain superfamily/Winged helix DNA-binding domain"/>
    <property type="match status" value="1"/>
</dbReference>
<dbReference type="Proteomes" id="UP001589838">
    <property type="component" value="Unassembled WGS sequence"/>
</dbReference>
<keyword evidence="1" id="KW-0805">Transcription regulation</keyword>